<name>A0A1G6JEY7_9FIRM</name>
<reference evidence="10 11" key="1">
    <citation type="submission" date="2016-10" db="EMBL/GenBank/DDBJ databases">
        <authorList>
            <person name="Varghese N."/>
            <person name="Submissions S."/>
        </authorList>
    </citation>
    <scope>NUCLEOTIDE SEQUENCE [LARGE SCALE GENOMIC DNA]</scope>
    <source>
        <strain evidence="10 11">WG10</strain>
    </source>
</reference>
<evidence type="ECO:0000256" key="3">
    <source>
        <dbReference type="ARBA" id="ARBA00022676"/>
    </source>
</evidence>
<feature type="domain" description="Glycosyltransferase RgtA/B/C/D-like" evidence="9">
    <location>
        <begin position="65"/>
        <end position="224"/>
    </location>
</feature>
<feature type="transmembrane region" description="Helical" evidence="8">
    <location>
        <begin position="294"/>
        <end position="312"/>
    </location>
</feature>
<feature type="transmembrane region" description="Helical" evidence="8">
    <location>
        <begin position="210"/>
        <end position="229"/>
    </location>
</feature>
<evidence type="ECO:0000313" key="10">
    <source>
        <dbReference type="EMBL" id="SDC17260.1"/>
    </source>
</evidence>
<dbReference type="GO" id="GO:0005886">
    <property type="term" value="C:plasma membrane"/>
    <property type="evidence" value="ECO:0007669"/>
    <property type="project" value="UniProtKB-SubCell"/>
</dbReference>
<feature type="transmembrane region" description="Helical" evidence="8">
    <location>
        <begin position="318"/>
        <end position="336"/>
    </location>
</feature>
<dbReference type="GO" id="GO:0009103">
    <property type="term" value="P:lipopolysaccharide biosynthetic process"/>
    <property type="evidence" value="ECO:0007669"/>
    <property type="project" value="UniProtKB-ARBA"/>
</dbReference>
<dbReference type="GO" id="GO:0016763">
    <property type="term" value="F:pentosyltransferase activity"/>
    <property type="evidence" value="ECO:0007669"/>
    <property type="project" value="TreeGrafter"/>
</dbReference>
<evidence type="ECO:0000256" key="8">
    <source>
        <dbReference type="SAM" id="Phobius"/>
    </source>
</evidence>
<organism evidence="10 11">
    <name type="scientific">Halanaerobium congolense</name>
    <dbReference type="NCBI Taxonomy" id="54121"/>
    <lineage>
        <taxon>Bacteria</taxon>
        <taxon>Bacillati</taxon>
        <taxon>Bacillota</taxon>
        <taxon>Clostridia</taxon>
        <taxon>Halanaerobiales</taxon>
        <taxon>Halanaerobiaceae</taxon>
        <taxon>Halanaerobium</taxon>
    </lineage>
</organism>
<accession>A0A1G6JEY7</accession>
<feature type="transmembrane region" description="Helical" evidence="8">
    <location>
        <begin position="389"/>
        <end position="412"/>
    </location>
</feature>
<proteinExistence type="predicted"/>
<dbReference type="GO" id="GO:0010041">
    <property type="term" value="P:response to iron(III) ion"/>
    <property type="evidence" value="ECO:0007669"/>
    <property type="project" value="TreeGrafter"/>
</dbReference>
<keyword evidence="5 8" id="KW-0812">Transmembrane</keyword>
<feature type="transmembrane region" description="Helical" evidence="8">
    <location>
        <begin position="348"/>
        <end position="369"/>
    </location>
</feature>
<dbReference type="EMBL" id="FMYT01000003">
    <property type="protein sequence ID" value="SDC17260.1"/>
    <property type="molecule type" value="Genomic_DNA"/>
</dbReference>
<feature type="transmembrane region" description="Helical" evidence="8">
    <location>
        <begin position="7"/>
        <end position="29"/>
    </location>
</feature>
<feature type="transmembrane region" description="Helical" evidence="8">
    <location>
        <begin position="169"/>
        <end position="198"/>
    </location>
</feature>
<dbReference type="Pfam" id="PF13231">
    <property type="entry name" value="PMT_2"/>
    <property type="match status" value="1"/>
</dbReference>
<feature type="transmembrane region" description="Helical" evidence="8">
    <location>
        <begin position="114"/>
        <end position="133"/>
    </location>
</feature>
<dbReference type="InterPro" id="IPR050297">
    <property type="entry name" value="LipidA_mod_glycosyltrf_83"/>
</dbReference>
<evidence type="ECO:0000256" key="1">
    <source>
        <dbReference type="ARBA" id="ARBA00004651"/>
    </source>
</evidence>
<dbReference type="InterPro" id="IPR038731">
    <property type="entry name" value="RgtA/B/C-like"/>
</dbReference>
<keyword evidence="7 8" id="KW-0472">Membrane</keyword>
<keyword evidence="2" id="KW-1003">Cell membrane</keyword>
<evidence type="ECO:0000256" key="4">
    <source>
        <dbReference type="ARBA" id="ARBA00022679"/>
    </source>
</evidence>
<evidence type="ECO:0000256" key="6">
    <source>
        <dbReference type="ARBA" id="ARBA00022989"/>
    </source>
</evidence>
<protein>
    <submittedName>
        <fullName evidence="10">4-amino-4-deoxy-L-arabinose transferase</fullName>
    </submittedName>
</protein>
<comment type="subcellular location">
    <subcellularLocation>
        <location evidence="1">Cell membrane</location>
        <topology evidence="1">Multi-pass membrane protein</topology>
    </subcellularLocation>
</comment>
<feature type="transmembrane region" description="Helical" evidence="8">
    <location>
        <begin position="92"/>
        <end position="108"/>
    </location>
</feature>
<evidence type="ECO:0000256" key="2">
    <source>
        <dbReference type="ARBA" id="ARBA00022475"/>
    </source>
</evidence>
<evidence type="ECO:0000313" key="11">
    <source>
        <dbReference type="Proteomes" id="UP000324896"/>
    </source>
</evidence>
<feature type="transmembrane region" description="Helical" evidence="8">
    <location>
        <begin position="259"/>
        <end position="282"/>
    </location>
</feature>
<dbReference type="AlphaFoldDB" id="A0A1G6JEY7"/>
<evidence type="ECO:0000256" key="5">
    <source>
        <dbReference type="ARBA" id="ARBA00022692"/>
    </source>
</evidence>
<dbReference type="PANTHER" id="PTHR33908">
    <property type="entry name" value="MANNOSYLTRANSFERASE YKCB-RELATED"/>
    <property type="match status" value="1"/>
</dbReference>
<evidence type="ECO:0000259" key="9">
    <source>
        <dbReference type="Pfam" id="PF13231"/>
    </source>
</evidence>
<dbReference type="Proteomes" id="UP000324896">
    <property type="component" value="Unassembled WGS sequence"/>
</dbReference>
<keyword evidence="6 8" id="KW-1133">Transmembrane helix</keyword>
<dbReference type="RefSeq" id="WP_188116887.1">
    <property type="nucleotide sequence ID" value="NZ_FMYT01000003.1"/>
</dbReference>
<sequence>MELNRKATLTILILVISIFLVYIFNIGAYDLWSPDEPRYAEVGREAAVDDHWIIPHLNNRIYYEKPPTYFNLIGLSGILAGEFSVTAVRMPGIIISVLLLLSLAYFVLKKDGLKTAVLSTIILATTINFFWLAMKINLDIPLVFCTTLAALILFNNYSDFKNNKLTTIFAFFLMGLGAVVKSPISILPLITLTVYLLINKKAKKLKEIPWLASLFFMVLPALIWLFFAYQKAGYSYFETTVLDQLVGYSTGSQGHPQPFYYYLINFPMVALPWPFFVVPALYYYKKLKNERNTLLDFSVVSFLVIFIVFSMIGSKRNVYLLQLYPFFAIIVGWFFKQHLNGKIKEKKSIIIPMLILIILFLTVGIYIYLNGEALIAEELDFQLNKNSSFFTLYQSLYFLFTGAGIVFLLSIFTKKRYMFGSLVMFSLILIIMLKTLFLPTLNTVKSERYLAEDLAAAYNESAEVGLWGSLNNDSGFVFYNGIYYDKIFSEAAEVREFINSEGNQILIINEAEKLYDNFKQNDYQGFKVNKYRVGSDDMLLLIENPLLTNSSLDSDNRMAGK</sequence>
<gene>
    <name evidence="10" type="ORF">SAMN04488597_1037</name>
</gene>
<evidence type="ECO:0000256" key="7">
    <source>
        <dbReference type="ARBA" id="ARBA00023136"/>
    </source>
</evidence>
<keyword evidence="3" id="KW-0328">Glycosyltransferase</keyword>
<feature type="transmembrane region" description="Helical" evidence="8">
    <location>
        <begin position="419"/>
        <end position="438"/>
    </location>
</feature>
<dbReference type="PANTHER" id="PTHR33908:SF3">
    <property type="entry name" value="UNDECAPRENYL PHOSPHATE-ALPHA-4-AMINO-4-DEOXY-L-ARABINOSE ARABINOSYL TRANSFERASE"/>
    <property type="match status" value="1"/>
</dbReference>
<keyword evidence="4 10" id="KW-0808">Transferase</keyword>